<name>A0AAX3FTT3_9PSED</name>
<protein>
    <recommendedName>
        <fullName evidence="3">Lipoprotein</fullName>
    </recommendedName>
</protein>
<accession>A0AAX3FTT3</accession>
<evidence type="ECO:0000313" key="1">
    <source>
        <dbReference type="EMBL" id="VEF74193.1"/>
    </source>
</evidence>
<dbReference type="AlphaFoldDB" id="A0AAX3FTT3"/>
<dbReference type="EMBL" id="LR134334">
    <property type="protein sequence ID" value="VEF74193.1"/>
    <property type="molecule type" value="Genomic_DNA"/>
</dbReference>
<evidence type="ECO:0000313" key="2">
    <source>
        <dbReference type="Proteomes" id="UP000277437"/>
    </source>
</evidence>
<organism evidence="1 2">
    <name type="scientific">Pseudomonas chlororaphis</name>
    <dbReference type="NCBI Taxonomy" id="587753"/>
    <lineage>
        <taxon>Bacteria</taxon>
        <taxon>Pseudomonadati</taxon>
        <taxon>Pseudomonadota</taxon>
        <taxon>Gammaproteobacteria</taxon>
        <taxon>Pseudomonadales</taxon>
        <taxon>Pseudomonadaceae</taxon>
        <taxon>Pseudomonas</taxon>
    </lineage>
</organism>
<proteinExistence type="predicted"/>
<gene>
    <name evidence="1" type="ORF">NCTC7357_02481</name>
</gene>
<sequence>MKKIFVLLFVMLCTSCVKDHGKPPANLEFVSVARIEDFTAYSIYFSSDIDLLDLYGKGRGKGQISTQLLCALGSDLDFNVEHFMDPSASGLINEDDSHSTSKKFNYFTRTLLSDSFEPTQPTKVIAELNRLLANKKTIPCKAVITAYGYKAYYSNTLQLPVADLLREINKPETP</sequence>
<evidence type="ECO:0008006" key="3">
    <source>
        <dbReference type="Google" id="ProtNLM"/>
    </source>
</evidence>
<reference evidence="1 2" key="1">
    <citation type="submission" date="2018-12" db="EMBL/GenBank/DDBJ databases">
        <authorList>
            <consortium name="Pathogen Informatics"/>
        </authorList>
    </citation>
    <scope>NUCLEOTIDE SEQUENCE [LARGE SCALE GENOMIC DNA]</scope>
    <source>
        <strain evidence="1 2">NCTC7357</strain>
    </source>
</reference>
<dbReference type="Proteomes" id="UP000277437">
    <property type="component" value="Chromosome"/>
</dbReference>
<dbReference type="RefSeq" id="WP_124325414.1">
    <property type="nucleotide sequence ID" value="NZ_CP118137.1"/>
</dbReference>